<proteinExistence type="inferred from homology"/>
<keyword evidence="9" id="KW-1185">Reference proteome</keyword>
<sequence>MSTTVYPSIYTAYPSGADGYLDDLSIGFDSGVSKANSALASALNALTGDPSNPTLLAKYQAELSQYTLYRNAQSSAIKAMKDTDSAIISNFR</sequence>
<evidence type="ECO:0000256" key="6">
    <source>
        <dbReference type="ARBA" id="ARBA00023026"/>
    </source>
</evidence>
<keyword evidence="3" id="KW-0813">Transport</keyword>
<dbReference type="Proteomes" id="UP000343317">
    <property type="component" value="Unassembled WGS sequence"/>
</dbReference>
<reference evidence="8 9" key="1">
    <citation type="submission" date="2019-08" db="EMBL/GenBank/DDBJ databases">
        <authorList>
            <person name="Peeters C."/>
        </authorList>
    </citation>
    <scope>NUCLEOTIDE SEQUENCE [LARGE SCALE GENOMIC DNA]</scope>
    <source>
        <strain evidence="8 9">LMG 31112</strain>
    </source>
</reference>
<keyword evidence="5" id="KW-0653">Protein transport</keyword>
<dbReference type="GO" id="GO:0005576">
    <property type="term" value="C:extracellular region"/>
    <property type="evidence" value="ECO:0007669"/>
    <property type="project" value="UniProtKB-SubCell"/>
</dbReference>
<evidence type="ECO:0000313" key="9">
    <source>
        <dbReference type="Proteomes" id="UP000343317"/>
    </source>
</evidence>
<accession>A0A5E4XLS5</accession>
<dbReference type="Gene3D" id="1.20.58.90">
    <property type="match status" value="1"/>
</dbReference>
<dbReference type="SUPFAM" id="SSF140129">
    <property type="entry name" value="MxiH-like"/>
    <property type="match status" value="1"/>
</dbReference>
<keyword evidence="4" id="KW-0964">Secreted</keyword>
<protein>
    <submittedName>
        <fullName evidence="8">EscF/YscF/HrpA family type III secretion system needle major subunit</fullName>
    </submittedName>
</protein>
<dbReference type="GO" id="GO:0030254">
    <property type="term" value="P:protein secretion by the type III secretion system"/>
    <property type="evidence" value="ECO:0007669"/>
    <property type="project" value="InterPro"/>
</dbReference>
<gene>
    <name evidence="8" type="ORF">PHO31112_03944</name>
</gene>
<evidence type="ECO:0000256" key="7">
    <source>
        <dbReference type="ARBA" id="ARBA00035658"/>
    </source>
</evidence>
<dbReference type="EMBL" id="CABPSM010000013">
    <property type="protein sequence ID" value="VVE37085.1"/>
    <property type="molecule type" value="Genomic_DNA"/>
</dbReference>
<evidence type="ECO:0000256" key="1">
    <source>
        <dbReference type="ARBA" id="ARBA00004241"/>
    </source>
</evidence>
<evidence type="ECO:0000256" key="3">
    <source>
        <dbReference type="ARBA" id="ARBA00022448"/>
    </source>
</evidence>
<dbReference type="InterPro" id="IPR011841">
    <property type="entry name" value="T3SS_needle_YscF"/>
</dbReference>
<comment type="subcellular location">
    <subcellularLocation>
        <location evidence="1">Cell surface</location>
    </subcellularLocation>
    <subcellularLocation>
        <location evidence="2">Secreted</location>
    </subcellularLocation>
</comment>
<evidence type="ECO:0000256" key="5">
    <source>
        <dbReference type="ARBA" id="ARBA00022927"/>
    </source>
</evidence>
<comment type="similarity">
    <text evidence="7">Belongs to the SctF family.</text>
</comment>
<dbReference type="NCBIfam" id="TIGR02105">
    <property type="entry name" value="III_needle"/>
    <property type="match status" value="1"/>
</dbReference>
<dbReference type="RefSeq" id="WP_150622178.1">
    <property type="nucleotide sequence ID" value="NZ_CABPSM010000013.1"/>
</dbReference>
<organism evidence="8 9">
    <name type="scientific">Pandoraea horticolens</name>
    <dbReference type="NCBI Taxonomy" id="2508298"/>
    <lineage>
        <taxon>Bacteria</taxon>
        <taxon>Pseudomonadati</taxon>
        <taxon>Pseudomonadota</taxon>
        <taxon>Betaproteobacteria</taxon>
        <taxon>Burkholderiales</taxon>
        <taxon>Burkholderiaceae</taxon>
        <taxon>Pandoraea</taxon>
    </lineage>
</organism>
<dbReference type="Pfam" id="PF09392">
    <property type="entry name" value="T3SS_needle_F"/>
    <property type="match status" value="1"/>
</dbReference>
<dbReference type="InterPro" id="IPR021123">
    <property type="entry name" value="T3SS_needle-like"/>
</dbReference>
<name>A0A5E4XLS5_9BURK</name>
<dbReference type="InterPro" id="IPR037203">
    <property type="entry name" value="T3SS_needle-like_sf"/>
</dbReference>
<evidence type="ECO:0000313" key="8">
    <source>
        <dbReference type="EMBL" id="VVE37085.1"/>
    </source>
</evidence>
<evidence type="ECO:0000256" key="2">
    <source>
        <dbReference type="ARBA" id="ARBA00004613"/>
    </source>
</evidence>
<dbReference type="AlphaFoldDB" id="A0A5E4XLS5"/>
<keyword evidence="6" id="KW-0843">Virulence</keyword>
<dbReference type="GO" id="GO:0009986">
    <property type="term" value="C:cell surface"/>
    <property type="evidence" value="ECO:0007669"/>
    <property type="project" value="UniProtKB-SubCell"/>
</dbReference>
<evidence type="ECO:0000256" key="4">
    <source>
        <dbReference type="ARBA" id="ARBA00022525"/>
    </source>
</evidence>
<dbReference type="GO" id="GO:0030257">
    <property type="term" value="C:type III protein secretion system complex"/>
    <property type="evidence" value="ECO:0007669"/>
    <property type="project" value="InterPro"/>
</dbReference>